<dbReference type="EMBL" id="ADVG01000002">
    <property type="protein sequence ID" value="EFH86597.1"/>
    <property type="molecule type" value="Genomic_DNA"/>
</dbReference>
<comment type="caution">
    <text evidence="1">The sequence shown here is derived from an EMBL/GenBank/DDBJ whole genome shotgun (WGS) entry which is preliminary data.</text>
</comment>
<organism evidence="1 2">
    <name type="scientific">Ktedonobacter racemifer DSM 44963</name>
    <dbReference type="NCBI Taxonomy" id="485913"/>
    <lineage>
        <taxon>Bacteria</taxon>
        <taxon>Bacillati</taxon>
        <taxon>Chloroflexota</taxon>
        <taxon>Ktedonobacteria</taxon>
        <taxon>Ktedonobacterales</taxon>
        <taxon>Ktedonobacteraceae</taxon>
        <taxon>Ktedonobacter</taxon>
    </lineage>
</organism>
<evidence type="ECO:0000313" key="1">
    <source>
        <dbReference type="EMBL" id="EFH86597.1"/>
    </source>
</evidence>
<name>D6TLE7_KTERA</name>
<dbReference type="InParanoid" id="D6TLE7"/>
<gene>
    <name evidence="1" type="ORF">Krac_7900</name>
</gene>
<protein>
    <submittedName>
        <fullName evidence="1">Uncharacterized protein</fullName>
    </submittedName>
</protein>
<keyword evidence="2" id="KW-1185">Reference proteome</keyword>
<dbReference type="RefSeq" id="WP_007911054.1">
    <property type="nucleotide sequence ID" value="NZ_ADVG01000002.1"/>
</dbReference>
<sequence length="117" mass="13947">MPELHPIVYEVLTYMDHQRSKDSRTAETTKYDSRFIFQGVKPHVHKTHDEWIAFLKEVQNFKLALKKIKMLSKFKFLFNDIEWDKYDLRATSLQEEFAMLPPMHVSLLLCFDAISIP</sequence>
<reference evidence="1 2" key="1">
    <citation type="journal article" date="2011" name="Stand. Genomic Sci.">
        <title>Non-contiguous finished genome sequence and contextual data of the filamentous soil bacterium Ktedonobacter racemifer type strain (SOSP1-21).</title>
        <authorList>
            <person name="Chang Y.J."/>
            <person name="Land M."/>
            <person name="Hauser L."/>
            <person name="Chertkov O."/>
            <person name="Del Rio T.G."/>
            <person name="Nolan M."/>
            <person name="Copeland A."/>
            <person name="Tice H."/>
            <person name="Cheng J.F."/>
            <person name="Lucas S."/>
            <person name="Han C."/>
            <person name="Goodwin L."/>
            <person name="Pitluck S."/>
            <person name="Ivanova N."/>
            <person name="Ovchinikova G."/>
            <person name="Pati A."/>
            <person name="Chen A."/>
            <person name="Palaniappan K."/>
            <person name="Mavromatis K."/>
            <person name="Liolios K."/>
            <person name="Brettin T."/>
            <person name="Fiebig A."/>
            <person name="Rohde M."/>
            <person name="Abt B."/>
            <person name="Goker M."/>
            <person name="Detter J.C."/>
            <person name="Woyke T."/>
            <person name="Bristow J."/>
            <person name="Eisen J.A."/>
            <person name="Markowitz V."/>
            <person name="Hugenholtz P."/>
            <person name="Kyrpides N.C."/>
            <person name="Klenk H.P."/>
            <person name="Lapidus A."/>
        </authorList>
    </citation>
    <scope>NUCLEOTIDE SEQUENCE [LARGE SCALE GENOMIC DNA]</scope>
    <source>
        <strain evidence="2">DSM 44963</strain>
    </source>
</reference>
<proteinExistence type="predicted"/>
<dbReference type="AlphaFoldDB" id="D6TLE7"/>
<evidence type="ECO:0000313" key="2">
    <source>
        <dbReference type="Proteomes" id="UP000004508"/>
    </source>
</evidence>
<accession>D6TLE7</accession>
<dbReference type="Proteomes" id="UP000004508">
    <property type="component" value="Unassembled WGS sequence"/>
</dbReference>
<dbReference type="STRING" id="485913.Krac_7900"/>